<evidence type="ECO:0000259" key="2">
    <source>
        <dbReference type="PROSITE" id="PS50263"/>
    </source>
</evidence>
<dbReference type="InterPro" id="IPR050345">
    <property type="entry name" value="Aliph_Amidase/BUP"/>
</dbReference>
<dbReference type="EMBL" id="LGRX02004664">
    <property type="protein sequence ID" value="KAK3279809.1"/>
    <property type="molecule type" value="Genomic_DNA"/>
</dbReference>
<dbReference type="Gene3D" id="3.60.110.10">
    <property type="entry name" value="Carbon-nitrogen hydrolase"/>
    <property type="match status" value="1"/>
</dbReference>
<dbReference type="PANTHER" id="PTHR43674:SF16">
    <property type="entry name" value="CARBON-NITROGEN FAMILY, PUTATIVE (AFU_ORTHOLOGUE AFUA_5G02350)-RELATED"/>
    <property type="match status" value="1"/>
</dbReference>
<evidence type="ECO:0000313" key="4">
    <source>
        <dbReference type="Proteomes" id="UP001190700"/>
    </source>
</evidence>
<keyword evidence="1" id="KW-0378">Hydrolase</keyword>
<dbReference type="CDD" id="cd07197">
    <property type="entry name" value="nitrilase"/>
    <property type="match status" value="1"/>
</dbReference>
<gene>
    <name evidence="3" type="ORF">CYMTET_12329</name>
</gene>
<protein>
    <recommendedName>
        <fullName evidence="2">CN hydrolase domain-containing protein</fullName>
    </recommendedName>
</protein>
<dbReference type="Pfam" id="PF00795">
    <property type="entry name" value="CN_hydrolase"/>
    <property type="match status" value="1"/>
</dbReference>
<sequence length="342" mass="37532">MPSKPNVIRVATSSLATLEATRPPFNIKTPDIDETIQSAISLVKSAAAAGADLVVLPETFAYAGLPIEAMIEDAVNPQGKGQAALRHICQLAAQYKVNIILGALLPAAAAGPLLSDLQDPRAKQFRNSALFVDRQGRIIARYHKRYPVESELAAGILPGDRCVVVESDIGRVGLAICFDLNWPKVFEEMKEKGVDLCVWISAYDGGFPLQACAATLQLPIVTSVMPYHAKYIDRLGRLKAQTSRWSRMLVVDVCLETETFHTDGQASKIQEIQECYGGKVNVESFSEEHLFVVEVVDRGVKMDDIISRFHLVTYTNYIKRCSKAVEDILALEGSKKALESKL</sequence>
<evidence type="ECO:0000313" key="3">
    <source>
        <dbReference type="EMBL" id="KAK3279809.1"/>
    </source>
</evidence>
<dbReference type="GO" id="GO:0016811">
    <property type="term" value="F:hydrolase activity, acting on carbon-nitrogen (but not peptide) bonds, in linear amides"/>
    <property type="evidence" value="ECO:0007669"/>
    <property type="project" value="TreeGrafter"/>
</dbReference>
<dbReference type="SUPFAM" id="SSF56317">
    <property type="entry name" value="Carbon-nitrogen hydrolase"/>
    <property type="match status" value="1"/>
</dbReference>
<proteinExistence type="predicted"/>
<dbReference type="InterPro" id="IPR003010">
    <property type="entry name" value="C-N_Hydrolase"/>
</dbReference>
<dbReference type="InterPro" id="IPR036526">
    <property type="entry name" value="C-N_Hydrolase_sf"/>
</dbReference>
<feature type="domain" description="CN hydrolase" evidence="2">
    <location>
        <begin position="8"/>
        <end position="302"/>
    </location>
</feature>
<reference evidence="3 4" key="1">
    <citation type="journal article" date="2015" name="Genome Biol. Evol.">
        <title>Comparative Genomics of a Bacterivorous Green Alga Reveals Evolutionary Causalities and Consequences of Phago-Mixotrophic Mode of Nutrition.</title>
        <authorList>
            <person name="Burns J.A."/>
            <person name="Paasch A."/>
            <person name="Narechania A."/>
            <person name="Kim E."/>
        </authorList>
    </citation>
    <scope>NUCLEOTIDE SEQUENCE [LARGE SCALE GENOMIC DNA]</scope>
    <source>
        <strain evidence="3 4">PLY_AMNH</strain>
    </source>
</reference>
<comment type="caution">
    <text evidence="3">The sequence shown here is derived from an EMBL/GenBank/DDBJ whole genome shotgun (WGS) entry which is preliminary data.</text>
</comment>
<evidence type="ECO:0000256" key="1">
    <source>
        <dbReference type="ARBA" id="ARBA00022801"/>
    </source>
</evidence>
<keyword evidence="4" id="KW-1185">Reference proteome</keyword>
<dbReference type="AlphaFoldDB" id="A0AAE0GK98"/>
<dbReference type="PROSITE" id="PS50263">
    <property type="entry name" value="CN_HYDROLASE"/>
    <property type="match status" value="1"/>
</dbReference>
<accession>A0AAE0GK98</accession>
<dbReference type="Proteomes" id="UP001190700">
    <property type="component" value="Unassembled WGS sequence"/>
</dbReference>
<dbReference type="PANTHER" id="PTHR43674">
    <property type="entry name" value="NITRILASE C965.09-RELATED"/>
    <property type="match status" value="1"/>
</dbReference>
<name>A0AAE0GK98_9CHLO</name>
<organism evidence="3 4">
    <name type="scientific">Cymbomonas tetramitiformis</name>
    <dbReference type="NCBI Taxonomy" id="36881"/>
    <lineage>
        <taxon>Eukaryota</taxon>
        <taxon>Viridiplantae</taxon>
        <taxon>Chlorophyta</taxon>
        <taxon>Pyramimonadophyceae</taxon>
        <taxon>Pyramimonadales</taxon>
        <taxon>Pyramimonadaceae</taxon>
        <taxon>Cymbomonas</taxon>
    </lineage>
</organism>